<reference evidence="2 3" key="1">
    <citation type="submission" date="2015-07" db="EMBL/GenBank/DDBJ databases">
        <title>Whole genome sequencing of Bosea vaviloviae isolated from cave pool.</title>
        <authorList>
            <person name="Tan N.E.H."/>
            <person name="Lee Y.P."/>
            <person name="Gan H.M."/>
            <person name="Barton H."/>
            <person name="Savka M.A."/>
        </authorList>
    </citation>
    <scope>NUCLEOTIDE SEQUENCE [LARGE SCALE GENOMIC DNA]</scope>
    <source>
        <strain evidence="2 3">SD260</strain>
    </source>
</reference>
<dbReference type="Gene3D" id="3.30.1540.10">
    <property type="entry name" value="formyl-coa transferase, domain 3"/>
    <property type="match status" value="1"/>
</dbReference>
<dbReference type="PATRIC" id="fig|1526658.3.peg.4188"/>
<dbReference type="InterPro" id="IPR044855">
    <property type="entry name" value="CoA-Trfase_III_dom3_sf"/>
</dbReference>
<dbReference type="AlphaFoldDB" id="A0A0N0MBV4"/>
<organism evidence="2 3">
    <name type="scientific">Bosea vaviloviae</name>
    <dbReference type="NCBI Taxonomy" id="1526658"/>
    <lineage>
        <taxon>Bacteria</taxon>
        <taxon>Pseudomonadati</taxon>
        <taxon>Pseudomonadota</taxon>
        <taxon>Alphaproteobacteria</taxon>
        <taxon>Hyphomicrobiales</taxon>
        <taxon>Boseaceae</taxon>
        <taxon>Bosea</taxon>
    </lineage>
</organism>
<comment type="caution">
    <text evidence="2">The sequence shown here is derived from an EMBL/GenBank/DDBJ whole genome shotgun (WGS) entry which is preliminary data.</text>
</comment>
<name>A0A0N0MBV4_9HYPH</name>
<accession>A0A0N0MBV4</accession>
<dbReference type="Pfam" id="PF02515">
    <property type="entry name" value="CoA_transf_3"/>
    <property type="match status" value="1"/>
</dbReference>
<dbReference type="PANTHER" id="PTHR48207">
    <property type="entry name" value="SUCCINATE--HYDROXYMETHYLGLUTARATE COA-TRANSFERASE"/>
    <property type="match status" value="1"/>
</dbReference>
<proteinExistence type="predicted"/>
<evidence type="ECO:0000313" key="2">
    <source>
        <dbReference type="EMBL" id="KPH80314.1"/>
    </source>
</evidence>
<dbReference type="EMBL" id="LGSZ01000043">
    <property type="protein sequence ID" value="KPH80314.1"/>
    <property type="molecule type" value="Genomic_DNA"/>
</dbReference>
<evidence type="ECO:0000313" key="3">
    <source>
        <dbReference type="Proteomes" id="UP000037822"/>
    </source>
</evidence>
<gene>
    <name evidence="2" type="ORF">AE618_13985</name>
</gene>
<keyword evidence="1 2" id="KW-0808">Transferase</keyword>
<dbReference type="Gene3D" id="3.40.50.10540">
    <property type="entry name" value="Crotonobetainyl-coa:carnitine coa-transferase, domain 1"/>
    <property type="match status" value="1"/>
</dbReference>
<evidence type="ECO:0000256" key="1">
    <source>
        <dbReference type="ARBA" id="ARBA00022679"/>
    </source>
</evidence>
<sequence length="391" mass="42503">MLRDVRVVDLTTSIAGPYATMLLADFGAEVIKVERPTGDDARHWGPPFLDKESLWFLSVNRNKKSICLDFSDSKGRKVLSELLDTADVFITNQLVGVQKKLGLDAETVRADRRGLIHVSLTGFGLDGPYAARACYDLIAEGYSSVMDLTGSFDAEAQKVGSPAADMLAGTDAALAVLAALHRRTATGEGCAIDITLTESMIRFMSPRIVPYLGSGEVPRRSGGKDSVIAIYQTFDTADLPMTLGIGNDGIWRRFWEAVGEPQSADGAHVATNSDRRANRAQIVGQIQAILARRPRAEWLERFAAAKVPAGPIYRVDEVVSDPHFRDRGAFFRIPRDGHDVPQVSLGVHVDGEAAGYFLPPPRLGQHSEEVLRGLLGYDDDSINALLTSKVI</sequence>
<dbReference type="GO" id="GO:0008410">
    <property type="term" value="F:CoA-transferase activity"/>
    <property type="evidence" value="ECO:0007669"/>
    <property type="project" value="TreeGrafter"/>
</dbReference>
<dbReference type="InterPro" id="IPR023606">
    <property type="entry name" value="CoA-Trfase_III_dom_1_sf"/>
</dbReference>
<protein>
    <submittedName>
        <fullName evidence="2">Acyl-CoA transferase</fullName>
    </submittedName>
</protein>
<dbReference type="PANTHER" id="PTHR48207:SF3">
    <property type="entry name" value="SUCCINATE--HYDROXYMETHYLGLUTARATE COA-TRANSFERASE"/>
    <property type="match status" value="1"/>
</dbReference>
<keyword evidence="3" id="KW-1185">Reference proteome</keyword>
<dbReference type="InterPro" id="IPR003673">
    <property type="entry name" value="CoA-Trfase_fam_III"/>
</dbReference>
<dbReference type="SUPFAM" id="SSF89796">
    <property type="entry name" value="CoA-transferase family III (CaiB/BaiF)"/>
    <property type="match status" value="1"/>
</dbReference>
<dbReference type="Proteomes" id="UP000037822">
    <property type="component" value="Unassembled WGS sequence"/>
</dbReference>
<dbReference type="OrthoDB" id="9806585at2"/>
<dbReference type="InterPro" id="IPR050483">
    <property type="entry name" value="CoA-transferase_III_domain"/>
</dbReference>